<evidence type="ECO:0000256" key="2">
    <source>
        <dbReference type="ARBA" id="ARBA00010944"/>
    </source>
</evidence>
<evidence type="ECO:0000259" key="7">
    <source>
        <dbReference type="Pfam" id="PF04321"/>
    </source>
</evidence>
<dbReference type="PANTHER" id="PTHR10491">
    <property type="entry name" value="DTDP-4-DEHYDRORHAMNOSE REDUCTASE"/>
    <property type="match status" value="1"/>
</dbReference>
<dbReference type="EMBL" id="MSYM01000013">
    <property type="protein sequence ID" value="OLP06313.1"/>
    <property type="molecule type" value="Genomic_DNA"/>
</dbReference>
<dbReference type="SUPFAM" id="SSF51735">
    <property type="entry name" value="NAD(P)-binding Rossmann-fold domains"/>
    <property type="match status" value="1"/>
</dbReference>
<dbReference type="NCBIfam" id="TIGR01214">
    <property type="entry name" value="rmlD"/>
    <property type="match status" value="1"/>
</dbReference>
<dbReference type="Gene3D" id="3.40.50.720">
    <property type="entry name" value="NAD(P)-binding Rossmann-like Domain"/>
    <property type="match status" value="1"/>
</dbReference>
<protein>
    <recommendedName>
        <fullName evidence="4 6">dTDP-4-dehydrorhamnose reductase</fullName>
        <ecNumber evidence="3 6">1.1.1.133</ecNumber>
    </recommendedName>
</protein>
<dbReference type="PANTHER" id="PTHR10491:SF4">
    <property type="entry name" value="METHIONINE ADENOSYLTRANSFERASE 2 SUBUNIT BETA"/>
    <property type="match status" value="1"/>
</dbReference>
<gene>
    <name evidence="8" type="primary">rfbD</name>
    <name evidence="8" type="ORF">BLL52_2544</name>
</gene>
<keyword evidence="6" id="KW-0521">NADP</keyword>
<dbReference type="CDD" id="cd05254">
    <property type="entry name" value="dTDP_HR_like_SDR_e"/>
    <property type="match status" value="1"/>
</dbReference>
<accession>A0A1Q8YE52</accession>
<evidence type="ECO:0000256" key="1">
    <source>
        <dbReference type="ARBA" id="ARBA00004781"/>
    </source>
</evidence>
<comment type="function">
    <text evidence="6">Catalyzes the reduction of dTDP-6-deoxy-L-lyxo-4-hexulose to yield dTDP-L-rhamnose.</text>
</comment>
<comment type="cofactor">
    <cofactor evidence="6">
        <name>Mg(2+)</name>
        <dbReference type="ChEBI" id="CHEBI:18420"/>
    </cofactor>
    <text evidence="6">Binds 1 Mg(2+) ion per monomer.</text>
</comment>
<dbReference type="NCBIfam" id="NF007440">
    <property type="entry name" value="PRK09987.1"/>
    <property type="match status" value="1"/>
</dbReference>
<dbReference type="Proteomes" id="UP000185911">
    <property type="component" value="Unassembled WGS sequence"/>
</dbReference>
<dbReference type="UniPathway" id="UPA00124"/>
<dbReference type="InterPro" id="IPR036291">
    <property type="entry name" value="NAD(P)-bd_dom_sf"/>
</dbReference>
<evidence type="ECO:0000256" key="3">
    <source>
        <dbReference type="ARBA" id="ARBA00012929"/>
    </source>
</evidence>
<dbReference type="EC" id="1.1.1.133" evidence="3 6"/>
<evidence type="ECO:0000256" key="5">
    <source>
        <dbReference type="ARBA" id="ARBA00048200"/>
    </source>
</evidence>
<keyword evidence="6 8" id="KW-0560">Oxidoreductase</keyword>
<comment type="pathway">
    <text evidence="1 6">Carbohydrate biosynthesis; dTDP-L-rhamnose biosynthesis.</text>
</comment>
<evidence type="ECO:0000313" key="8">
    <source>
        <dbReference type="EMBL" id="OLP06313.1"/>
    </source>
</evidence>
<organism evidence="8 9">
    <name type="scientific">Rhodoferax antarcticus ANT.BR</name>
    <dbReference type="NCBI Taxonomy" id="1111071"/>
    <lineage>
        <taxon>Bacteria</taxon>
        <taxon>Pseudomonadati</taxon>
        <taxon>Pseudomonadota</taxon>
        <taxon>Betaproteobacteria</taxon>
        <taxon>Burkholderiales</taxon>
        <taxon>Comamonadaceae</taxon>
        <taxon>Rhodoferax</taxon>
    </lineage>
</organism>
<dbReference type="RefSeq" id="WP_075586770.1">
    <property type="nucleotide sequence ID" value="NZ_MSYM01000013.1"/>
</dbReference>
<dbReference type="InterPro" id="IPR029903">
    <property type="entry name" value="RmlD-like-bd"/>
</dbReference>
<keyword evidence="9" id="KW-1185">Reference proteome</keyword>
<evidence type="ECO:0000256" key="4">
    <source>
        <dbReference type="ARBA" id="ARBA00017099"/>
    </source>
</evidence>
<evidence type="ECO:0000256" key="6">
    <source>
        <dbReference type="RuleBase" id="RU364082"/>
    </source>
</evidence>
<dbReference type="Pfam" id="PF04321">
    <property type="entry name" value="RmlD_sub_bind"/>
    <property type="match status" value="1"/>
</dbReference>
<dbReference type="GO" id="GO:0005829">
    <property type="term" value="C:cytosol"/>
    <property type="evidence" value="ECO:0007669"/>
    <property type="project" value="TreeGrafter"/>
</dbReference>
<comment type="caution">
    <text evidence="8">The sequence shown here is derived from an EMBL/GenBank/DDBJ whole genome shotgun (WGS) entry which is preliminary data.</text>
</comment>
<comment type="similarity">
    <text evidence="2 6">Belongs to the dTDP-4-dehydrorhamnose reductase family.</text>
</comment>
<proteinExistence type="inferred from homology"/>
<dbReference type="GO" id="GO:0019305">
    <property type="term" value="P:dTDP-rhamnose biosynthetic process"/>
    <property type="evidence" value="ECO:0007669"/>
    <property type="project" value="UniProtKB-UniPathway"/>
</dbReference>
<evidence type="ECO:0000313" key="9">
    <source>
        <dbReference type="Proteomes" id="UP000185911"/>
    </source>
</evidence>
<dbReference type="Gene3D" id="3.90.25.10">
    <property type="entry name" value="UDP-galactose 4-epimerase, domain 1"/>
    <property type="match status" value="1"/>
</dbReference>
<dbReference type="STRING" id="81479.RA876_06825"/>
<reference evidence="8 9" key="1">
    <citation type="submission" date="2017-01" db="EMBL/GenBank/DDBJ databases">
        <title>Genome sequence of Rhodoferax antarcticus ANT.BR, a psychrophilic purple nonsulfur bacterium from an Antarctic microbial mat.</title>
        <authorList>
            <person name="Baker J."/>
            <person name="Riester C."/>
            <person name="Skinner B."/>
            <person name="Newell A."/>
            <person name="Swingley W."/>
            <person name="Madigan M."/>
            <person name="Jung D."/>
            <person name="Asao M."/>
            <person name="Chen M."/>
            <person name="Loughlin P."/>
            <person name="Pan H."/>
            <person name="Lin S."/>
            <person name="Li N."/>
            <person name="Shaw J."/>
            <person name="Prado M."/>
            <person name="Sherman C."/>
            <person name="Li X."/>
            <person name="Tang J."/>
            <person name="Blankenship R."/>
            <person name="Zhao T."/>
            <person name="Touchman J."/>
            <person name="Sattley M."/>
        </authorList>
    </citation>
    <scope>NUCLEOTIDE SEQUENCE [LARGE SCALE GENOMIC DNA]</scope>
    <source>
        <strain evidence="8 9">ANT.BR</strain>
    </source>
</reference>
<sequence length="299" mass="32184">MKILLLGKGGQVGWELQRSLASLGELIALDHDSRDYCGDFSNLAGLADTVRAVRPDIIVNAAAHTAVDKAESEPDLARTLNALAPEVLAVEAAKLGAWLVHYSTDYVFDGSGDTPWVETDATGPLSVYGATKLEGEARVAAANPRHLIFRTSWVYAARGGNFAKTMLRLAQERDKLTVINDQFGAPTGADLLADVTAHALRQVTRQPGGDKDAGLYHLVASGTANWFDYAKHVLAQAQLVQPTINITASQVDPVPTSAFPTPATRPHNSRLNTQKLQRTFGLTLPPWQSGVNRMLAEIL</sequence>
<dbReference type="AlphaFoldDB" id="A0A1Q8YE52"/>
<dbReference type="InterPro" id="IPR005913">
    <property type="entry name" value="dTDP_dehydrorham_reduct"/>
</dbReference>
<dbReference type="GO" id="GO:0008831">
    <property type="term" value="F:dTDP-4-dehydrorhamnose reductase activity"/>
    <property type="evidence" value="ECO:0007669"/>
    <property type="project" value="UniProtKB-EC"/>
</dbReference>
<feature type="domain" description="RmlD-like substrate binding" evidence="7">
    <location>
        <begin position="1"/>
        <end position="298"/>
    </location>
</feature>
<name>A0A1Q8YE52_9BURK</name>
<comment type="catalytic activity">
    <reaction evidence="5 6">
        <text>dTDP-beta-L-rhamnose + NADP(+) = dTDP-4-dehydro-beta-L-rhamnose + NADPH + H(+)</text>
        <dbReference type="Rhea" id="RHEA:21796"/>
        <dbReference type="ChEBI" id="CHEBI:15378"/>
        <dbReference type="ChEBI" id="CHEBI:57510"/>
        <dbReference type="ChEBI" id="CHEBI:57783"/>
        <dbReference type="ChEBI" id="CHEBI:58349"/>
        <dbReference type="ChEBI" id="CHEBI:62830"/>
        <dbReference type="EC" id="1.1.1.133"/>
    </reaction>
</comment>